<dbReference type="RefSeq" id="WP_108948849.1">
    <property type="nucleotide sequence ID" value="NZ_CP022187.1"/>
</dbReference>
<dbReference type="AlphaFoldDB" id="A0A2U8GNE0"/>
<evidence type="ECO:0000256" key="1">
    <source>
        <dbReference type="SAM" id="MobiDB-lite"/>
    </source>
</evidence>
<name>A0A2U8GNE0_9RHOO</name>
<dbReference type="InterPro" id="IPR003018">
    <property type="entry name" value="GAF"/>
</dbReference>
<evidence type="ECO:0000313" key="3">
    <source>
        <dbReference type="EMBL" id="AWI75141.1"/>
    </source>
</evidence>
<dbReference type="SUPFAM" id="SSF50475">
    <property type="entry name" value="FMN-binding split barrel"/>
    <property type="match status" value="1"/>
</dbReference>
<protein>
    <submittedName>
        <fullName evidence="3">GAF domain-containing protein</fullName>
    </submittedName>
</protein>
<dbReference type="SUPFAM" id="SSF55781">
    <property type="entry name" value="GAF domain-like"/>
    <property type="match status" value="1"/>
</dbReference>
<dbReference type="Pfam" id="PF13185">
    <property type="entry name" value="GAF_2"/>
    <property type="match status" value="1"/>
</dbReference>
<evidence type="ECO:0000313" key="4">
    <source>
        <dbReference type="Proteomes" id="UP000244930"/>
    </source>
</evidence>
<gene>
    <name evidence="3" type="ORF">CEW83_07875</name>
</gene>
<dbReference type="PANTHER" id="PTHR40660:SF1">
    <property type="entry name" value="5'-PHOSPHATE OXIDASE PUTATIVE DOMAIN-CONTAINING PROTEIN-RELATED"/>
    <property type="match status" value="1"/>
</dbReference>
<feature type="domain" description="GAF" evidence="2">
    <location>
        <begin position="159"/>
        <end position="322"/>
    </location>
</feature>
<dbReference type="EMBL" id="CP022187">
    <property type="protein sequence ID" value="AWI75141.1"/>
    <property type="molecule type" value="Genomic_DNA"/>
</dbReference>
<dbReference type="Gene3D" id="3.30.450.40">
    <property type="match status" value="1"/>
</dbReference>
<dbReference type="Proteomes" id="UP000244930">
    <property type="component" value="Chromosome"/>
</dbReference>
<reference evidence="3 4" key="1">
    <citation type="submission" date="2017-06" db="EMBL/GenBank/DDBJ databases">
        <title>Azoarcus.</title>
        <authorList>
            <person name="Woo J.-H."/>
            <person name="Kim H.-S."/>
        </authorList>
    </citation>
    <scope>NUCLEOTIDE SEQUENCE [LARGE SCALE GENOMIC DNA]</scope>
    <source>
        <strain evidence="3 4">TSPY31</strain>
    </source>
</reference>
<keyword evidence="4" id="KW-1185">Reference proteome</keyword>
<dbReference type="InterPro" id="IPR011576">
    <property type="entry name" value="Pyridox_Oxase_N"/>
</dbReference>
<organism evidence="3 4">
    <name type="scientific">Parazoarcus communis</name>
    <dbReference type="NCBI Taxonomy" id="41977"/>
    <lineage>
        <taxon>Bacteria</taxon>
        <taxon>Pseudomonadati</taxon>
        <taxon>Pseudomonadota</taxon>
        <taxon>Betaproteobacteria</taxon>
        <taxon>Rhodocyclales</taxon>
        <taxon>Zoogloeaceae</taxon>
        <taxon>Parazoarcus</taxon>
    </lineage>
</organism>
<evidence type="ECO:0000259" key="2">
    <source>
        <dbReference type="SMART" id="SM00065"/>
    </source>
</evidence>
<dbReference type="KEGG" id="acom:CEW83_07875"/>
<dbReference type="Pfam" id="PF01243">
    <property type="entry name" value="PNPOx_N"/>
    <property type="match status" value="1"/>
</dbReference>
<dbReference type="Gene3D" id="2.30.110.10">
    <property type="entry name" value="Electron Transport, Fmn-binding Protein, Chain A"/>
    <property type="match status" value="1"/>
</dbReference>
<dbReference type="InterPro" id="IPR029016">
    <property type="entry name" value="GAF-like_dom_sf"/>
</dbReference>
<sequence>MVRLESIRDCLEGVVPGNIATCAPDGTPNVAYLSQVQFVDSEHVALSYQFFNTTRRNILASPYARVSVIDPHTAAHYRLSLQYLRTEDSGPLFETMKVRLAGIASHTGMSGVFRLLGSDVYRVLDIEKVPGEVVVLPPVHRNRLSSLRACSEMLCGAADLEGLLSRLLAGLARHFDIEHAMVLMLDEGGGHLYTVASRGYPSSGVGSEIALGDGIIGVAARERTPIRIGHFAAEYSYGRAIRSGLEKSGVRGIETEIPLPGLPASCSQLAVPIMACHMLVGMLYVESAQELRFGYDDEDALVALAGQLGAAMRVLQHSHETSEDPVEPEPSPSPARGRAVTVRHYAENDSVFLDGGYLIKGVAGSIFLALVRDYVDKGQTDFSNRELRLDPRIRLPEISDNLEARLILLARRLVEREAPVQIEKTGRGRFRLRVQRPLSLVQA</sequence>
<accession>A0A2U8GNE0</accession>
<dbReference type="InterPro" id="IPR012349">
    <property type="entry name" value="Split_barrel_FMN-bd"/>
</dbReference>
<feature type="region of interest" description="Disordered" evidence="1">
    <location>
        <begin position="316"/>
        <end position="336"/>
    </location>
</feature>
<dbReference type="SMART" id="SM00065">
    <property type="entry name" value="GAF"/>
    <property type="match status" value="1"/>
</dbReference>
<proteinExistence type="predicted"/>
<dbReference type="PANTHER" id="PTHR40660">
    <property type="entry name" value="5'-PHOSPHATE OXIDASE PUTATIVE DOMAIN-CONTAINING PROTEIN-RELATED"/>
    <property type="match status" value="1"/>
</dbReference>